<evidence type="ECO:0000256" key="1">
    <source>
        <dbReference type="SAM" id="MobiDB-lite"/>
    </source>
</evidence>
<gene>
    <name evidence="2" type="ORF">EZS28_009710</name>
</gene>
<dbReference type="Proteomes" id="UP000324800">
    <property type="component" value="Unassembled WGS sequence"/>
</dbReference>
<proteinExistence type="predicted"/>
<organism evidence="2 3">
    <name type="scientific">Streblomastix strix</name>
    <dbReference type="NCBI Taxonomy" id="222440"/>
    <lineage>
        <taxon>Eukaryota</taxon>
        <taxon>Metamonada</taxon>
        <taxon>Preaxostyla</taxon>
        <taxon>Oxymonadida</taxon>
        <taxon>Streblomastigidae</taxon>
        <taxon>Streblomastix</taxon>
    </lineage>
</organism>
<accession>A0A5J4WJ54</accession>
<feature type="region of interest" description="Disordered" evidence="1">
    <location>
        <begin position="13"/>
        <end position="93"/>
    </location>
</feature>
<name>A0A5J4WJ54_9EUKA</name>
<dbReference type="EMBL" id="SNRW01001855">
    <property type="protein sequence ID" value="KAA6394763.1"/>
    <property type="molecule type" value="Genomic_DNA"/>
</dbReference>
<comment type="caution">
    <text evidence="2">The sequence shown here is derived from an EMBL/GenBank/DDBJ whole genome shotgun (WGS) entry which is preliminary data.</text>
</comment>
<feature type="compositionally biased region" description="Polar residues" evidence="1">
    <location>
        <begin position="61"/>
        <end position="93"/>
    </location>
</feature>
<evidence type="ECO:0000313" key="2">
    <source>
        <dbReference type="EMBL" id="KAA6394763.1"/>
    </source>
</evidence>
<sequence>MLNQDYRVIEKTQISVEENQASQPQSKEGLIASRQTDKYKDTGSAANQVQKMLLTGKGSRKNISTGELNASDESSQRSNAQAQSKQKVPKSQN</sequence>
<protein>
    <submittedName>
        <fullName evidence="2">Uncharacterized protein</fullName>
    </submittedName>
</protein>
<dbReference type="AlphaFoldDB" id="A0A5J4WJ54"/>
<feature type="compositionally biased region" description="Polar residues" evidence="1">
    <location>
        <begin position="13"/>
        <end position="26"/>
    </location>
</feature>
<evidence type="ECO:0000313" key="3">
    <source>
        <dbReference type="Proteomes" id="UP000324800"/>
    </source>
</evidence>
<reference evidence="2 3" key="1">
    <citation type="submission" date="2019-03" db="EMBL/GenBank/DDBJ databases">
        <title>Single cell metagenomics reveals metabolic interactions within the superorganism composed of flagellate Streblomastix strix and complex community of Bacteroidetes bacteria on its surface.</title>
        <authorList>
            <person name="Treitli S.C."/>
            <person name="Kolisko M."/>
            <person name="Husnik F."/>
            <person name="Keeling P."/>
            <person name="Hampl V."/>
        </authorList>
    </citation>
    <scope>NUCLEOTIDE SEQUENCE [LARGE SCALE GENOMIC DNA]</scope>
    <source>
        <strain evidence="2">ST1C</strain>
    </source>
</reference>